<gene>
    <name evidence="1" type="ORF">LPJSA22_02272</name>
</gene>
<dbReference type="AlphaFoldDB" id="A0A0G9GWE6"/>
<proteinExistence type="predicted"/>
<dbReference type="RefSeq" id="WP_003642781.1">
    <property type="nucleotide sequence ID" value="NZ_BAAFRT010000007.1"/>
</dbReference>
<comment type="caution">
    <text evidence="1">The sequence shown here is derived from an EMBL/GenBank/DDBJ whole genome shotgun (WGS) entry which is preliminary data.</text>
</comment>
<dbReference type="EMBL" id="MCOL01000001">
    <property type="protein sequence ID" value="ODO62264.1"/>
    <property type="molecule type" value="Genomic_DNA"/>
</dbReference>
<protein>
    <submittedName>
        <fullName evidence="1">Uncharacterized protein</fullName>
    </submittedName>
</protein>
<accession>A0A0G9GWE6</accession>
<reference evidence="1 2" key="1">
    <citation type="submission" date="2016-08" db="EMBL/GenBank/DDBJ databases">
        <title>Genome sequencing of Lactobacillus plantarum JSA22, isolated from fermented soybean paste.</title>
        <authorList>
            <person name="Choi H.S."/>
        </authorList>
    </citation>
    <scope>NUCLEOTIDE SEQUENCE [LARGE SCALE GENOMIC DNA]</scope>
    <source>
        <strain evidence="1 2">JSA22</strain>
    </source>
</reference>
<name>A0A0G9GWE6_LACPN</name>
<sequence>MKTKNLALTNGIVGLVGGIILLFGGWFVAGGALSDAATGSATSTSGTVALLNILKIAILALGIIALIYYKGDSRVNTAPGVLLIVGGAIALIPFLGWIGGIIAIIGGSLYLASLKNFNQPQQ</sequence>
<dbReference type="Proteomes" id="UP000094892">
    <property type="component" value="Unassembled WGS sequence"/>
</dbReference>
<evidence type="ECO:0000313" key="1">
    <source>
        <dbReference type="EMBL" id="ODO62264.1"/>
    </source>
</evidence>
<organism evidence="1 2">
    <name type="scientific">Lactiplantibacillus plantarum</name>
    <name type="common">Lactobacillus plantarum</name>
    <dbReference type="NCBI Taxonomy" id="1590"/>
    <lineage>
        <taxon>Bacteria</taxon>
        <taxon>Bacillati</taxon>
        <taxon>Bacillota</taxon>
        <taxon>Bacilli</taxon>
        <taxon>Lactobacillales</taxon>
        <taxon>Lactobacillaceae</taxon>
        <taxon>Lactiplantibacillus</taxon>
    </lineage>
</organism>
<dbReference type="PATRIC" id="fig|1590.155.peg.2193"/>
<evidence type="ECO:0000313" key="2">
    <source>
        <dbReference type="Proteomes" id="UP000094892"/>
    </source>
</evidence>